<dbReference type="OrthoDB" id="3062418at2759"/>
<organism evidence="1 2">
    <name type="scientific">Mycena chlorophos</name>
    <name type="common">Agaric fungus</name>
    <name type="synonym">Agaricus chlorophos</name>
    <dbReference type="NCBI Taxonomy" id="658473"/>
    <lineage>
        <taxon>Eukaryota</taxon>
        <taxon>Fungi</taxon>
        <taxon>Dikarya</taxon>
        <taxon>Basidiomycota</taxon>
        <taxon>Agaricomycotina</taxon>
        <taxon>Agaricomycetes</taxon>
        <taxon>Agaricomycetidae</taxon>
        <taxon>Agaricales</taxon>
        <taxon>Marasmiineae</taxon>
        <taxon>Mycenaceae</taxon>
        <taxon>Mycena</taxon>
    </lineage>
</organism>
<dbReference type="EMBL" id="JACAZE010000002">
    <property type="protein sequence ID" value="KAF7320736.1"/>
    <property type="molecule type" value="Genomic_DNA"/>
</dbReference>
<reference evidence="1" key="1">
    <citation type="submission" date="2020-05" db="EMBL/GenBank/DDBJ databases">
        <title>Mycena genomes resolve the evolution of fungal bioluminescence.</title>
        <authorList>
            <person name="Tsai I.J."/>
        </authorList>
    </citation>
    <scope>NUCLEOTIDE SEQUENCE</scope>
    <source>
        <strain evidence="1">110903Hualien_Pintung</strain>
    </source>
</reference>
<name>A0A8H6TP10_MYCCL</name>
<dbReference type="AlphaFoldDB" id="A0A8H6TP10"/>
<evidence type="ECO:0000313" key="1">
    <source>
        <dbReference type="EMBL" id="KAF7320736.1"/>
    </source>
</evidence>
<dbReference type="Proteomes" id="UP000613580">
    <property type="component" value="Unassembled WGS sequence"/>
</dbReference>
<evidence type="ECO:0000313" key="2">
    <source>
        <dbReference type="Proteomes" id="UP000613580"/>
    </source>
</evidence>
<sequence>MSVPSVAEQSVQAEFHARKDELQTAIAALLGDEDCDWVIEVDAAVAWSYASKNGAEAPSFGALLYTHLEAFVASLREYLQLYGESGKSCFLRAVTAHIVTFEVNPLGPSSDVISGSVSADGIYRMLFHPGWFGHPSCDPPMLQVVQTIYNAVDPVQLSLQVLDGLTLRARYAIDNLYDPVRVRVAQRRLEAALDMDGVVLDPNWFQVYGALQPRHTLAVDSVVKSCVSYFERMSTDFQESSRIGK</sequence>
<accession>A0A8H6TP10</accession>
<protein>
    <submittedName>
        <fullName evidence="1">Uncharacterized protein</fullName>
    </submittedName>
</protein>
<proteinExistence type="predicted"/>
<keyword evidence="2" id="KW-1185">Reference proteome</keyword>
<comment type="caution">
    <text evidence="1">The sequence shown here is derived from an EMBL/GenBank/DDBJ whole genome shotgun (WGS) entry which is preliminary data.</text>
</comment>
<gene>
    <name evidence="1" type="ORF">HMN09_00159400</name>
</gene>